<evidence type="ECO:0000256" key="1">
    <source>
        <dbReference type="SAM" id="MobiDB-lite"/>
    </source>
</evidence>
<gene>
    <name evidence="2" type="ORF">Vretimale_14217</name>
</gene>
<name>A0A8J4LTS1_9CHLO</name>
<organism evidence="2 3">
    <name type="scientific">Volvox reticuliferus</name>
    <dbReference type="NCBI Taxonomy" id="1737510"/>
    <lineage>
        <taxon>Eukaryota</taxon>
        <taxon>Viridiplantae</taxon>
        <taxon>Chlorophyta</taxon>
        <taxon>core chlorophytes</taxon>
        <taxon>Chlorophyceae</taxon>
        <taxon>CS clade</taxon>
        <taxon>Chlamydomonadales</taxon>
        <taxon>Volvocaceae</taxon>
        <taxon>Volvox</taxon>
    </lineage>
</organism>
<dbReference type="Proteomes" id="UP000722791">
    <property type="component" value="Unassembled WGS sequence"/>
</dbReference>
<reference evidence="2" key="1">
    <citation type="journal article" date="2021" name="Proc. Natl. Acad. Sci. U.S.A.">
        <title>Three genomes in the algal genus Volvox reveal the fate of a haploid sex-determining region after a transition to homothallism.</title>
        <authorList>
            <person name="Yamamoto K."/>
            <person name="Hamaji T."/>
            <person name="Kawai-Toyooka H."/>
            <person name="Matsuzaki R."/>
            <person name="Takahashi F."/>
            <person name="Nishimura Y."/>
            <person name="Kawachi M."/>
            <person name="Noguchi H."/>
            <person name="Minakuchi Y."/>
            <person name="Umen J.G."/>
            <person name="Toyoda A."/>
            <person name="Nozaki H."/>
        </authorList>
    </citation>
    <scope>NUCLEOTIDE SEQUENCE</scope>
    <source>
        <strain evidence="2">NIES-3785</strain>
    </source>
</reference>
<evidence type="ECO:0000313" key="2">
    <source>
        <dbReference type="EMBL" id="GIM10568.1"/>
    </source>
</evidence>
<dbReference type="EMBL" id="BNCQ01000035">
    <property type="protein sequence ID" value="GIM10568.1"/>
    <property type="molecule type" value="Genomic_DNA"/>
</dbReference>
<proteinExistence type="predicted"/>
<dbReference type="AlphaFoldDB" id="A0A8J4LTS1"/>
<sequence length="197" mass="22257">MACCEPADGLRDHDDWRYPRQLEWKRLVSGDDVHLILGQSYERPLLPATTVEVPNPLHTRSAQQWFINLPDDTARAIMNTRRSMLREKEITDTVFSMNPKPPVREPRPTADMVLQHLAAVQQYRLAMMAGRGRKPQQASPVPAGPWGGMRPGTAPPLSGTQRVHQLGLQMHLSQVSEDLRFLTRTANKQLKPPICSL</sequence>
<evidence type="ECO:0000313" key="3">
    <source>
        <dbReference type="Proteomes" id="UP000722791"/>
    </source>
</evidence>
<comment type="caution">
    <text evidence="2">The sequence shown here is derived from an EMBL/GenBank/DDBJ whole genome shotgun (WGS) entry which is preliminary data.</text>
</comment>
<protein>
    <submittedName>
        <fullName evidence="2">Uncharacterized protein</fullName>
    </submittedName>
</protein>
<feature type="region of interest" description="Disordered" evidence="1">
    <location>
        <begin position="133"/>
        <end position="154"/>
    </location>
</feature>
<accession>A0A8J4LTS1</accession>